<evidence type="ECO:0000313" key="2">
    <source>
        <dbReference type="Proteomes" id="UP001320843"/>
    </source>
</evidence>
<gene>
    <name evidence="1" type="ORF">NB700_001803</name>
</gene>
<name>A0ABT3DV29_9XANT</name>
<reference evidence="1 2" key="1">
    <citation type="submission" date="2022-06" db="EMBL/GenBank/DDBJ databases">
        <title>Dynamics of rice microbiomes reveals core vertical transmitted seed endophytes.</title>
        <authorList>
            <person name="Liao K."/>
            <person name="Zhang X."/>
        </authorList>
    </citation>
    <scope>NUCLEOTIDE SEQUENCE [LARGE SCALE GENOMIC DNA]</scope>
    <source>
        <strain evidence="1 2">YT10-10-1</strain>
    </source>
</reference>
<organism evidence="1 2">
    <name type="scientific">Xanthomonas sacchari</name>
    <dbReference type="NCBI Taxonomy" id="56458"/>
    <lineage>
        <taxon>Bacteria</taxon>
        <taxon>Pseudomonadati</taxon>
        <taxon>Pseudomonadota</taxon>
        <taxon>Gammaproteobacteria</taxon>
        <taxon>Lysobacterales</taxon>
        <taxon>Lysobacteraceae</taxon>
        <taxon>Xanthomonas</taxon>
    </lineage>
</organism>
<sequence>MQLLRDLAEDVAQMGEQGEVLGKTAGDLARLLVDHLGASGNAEWEGYVELAAGKSPNLAIALRQAGPPISSSMVDYPAEQLKLPTAIWPTLTVESGGLWTCPGDGVSEGFAIDPLFAPHPRPDPSDDCLVIRLVDRRHVATAALHEILEQFLRNALTITAPCEPQGAWRRLKYLSQHYRQMYQVGLSELPADELAGWDKDEVTNLQLSDAAYRIDSLASTAMAIRLLALGAVTTALATWIRHVDAQRPEHMQAAPKDQVLSMVRQWASTFDLTLQSLNTALLMERDLVPGDWSARVIQRPLPGTIPLLQANRRA</sequence>
<proteinExistence type="predicted"/>
<comment type="caution">
    <text evidence="1">The sequence shown here is derived from an EMBL/GenBank/DDBJ whole genome shotgun (WGS) entry which is preliminary data.</text>
</comment>
<dbReference type="RefSeq" id="WP_267122655.1">
    <property type="nucleotide sequence ID" value="NZ_JANFWR010000010.1"/>
</dbReference>
<dbReference type="Proteomes" id="UP001320843">
    <property type="component" value="Unassembled WGS sequence"/>
</dbReference>
<keyword evidence="2" id="KW-1185">Reference proteome</keyword>
<evidence type="ECO:0000313" key="1">
    <source>
        <dbReference type="EMBL" id="MCW0399247.1"/>
    </source>
</evidence>
<accession>A0ABT3DV29</accession>
<dbReference type="EMBL" id="JANFWR010000010">
    <property type="protein sequence ID" value="MCW0399247.1"/>
    <property type="molecule type" value="Genomic_DNA"/>
</dbReference>
<protein>
    <submittedName>
        <fullName evidence="1">Uncharacterized protein</fullName>
    </submittedName>
</protein>